<dbReference type="InterPro" id="IPR013525">
    <property type="entry name" value="ABC2_TM"/>
</dbReference>
<proteinExistence type="predicted"/>
<dbReference type="Pfam" id="PF01061">
    <property type="entry name" value="ABC2_membrane"/>
    <property type="match status" value="1"/>
</dbReference>
<evidence type="ECO:0000256" key="1">
    <source>
        <dbReference type="ARBA" id="ARBA00004141"/>
    </source>
</evidence>
<keyword evidence="3 5" id="KW-1133">Transmembrane helix</keyword>
<feature type="transmembrane region" description="Helical" evidence="5">
    <location>
        <begin position="83"/>
        <end position="107"/>
    </location>
</feature>
<protein>
    <submittedName>
        <fullName evidence="7">Unannotated protein</fullName>
    </submittedName>
</protein>
<dbReference type="GO" id="GO:0140359">
    <property type="term" value="F:ABC-type transporter activity"/>
    <property type="evidence" value="ECO:0007669"/>
    <property type="project" value="InterPro"/>
</dbReference>
<evidence type="ECO:0000259" key="6">
    <source>
        <dbReference type="PROSITE" id="PS51012"/>
    </source>
</evidence>
<feature type="transmembrane region" description="Helical" evidence="5">
    <location>
        <begin position="160"/>
        <end position="183"/>
    </location>
</feature>
<dbReference type="EMBL" id="CAEZTJ010000021">
    <property type="protein sequence ID" value="CAB4562588.1"/>
    <property type="molecule type" value="Genomic_DNA"/>
</dbReference>
<organism evidence="7">
    <name type="scientific">freshwater metagenome</name>
    <dbReference type="NCBI Taxonomy" id="449393"/>
    <lineage>
        <taxon>unclassified sequences</taxon>
        <taxon>metagenomes</taxon>
        <taxon>ecological metagenomes</taxon>
    </lineage>
</organism>
<feature type="transmembrane region" description="Helical" evidence="5">
    <location>
        <begin position="195"/>
        <end position="213"/>
    </location>
</feature>
<feature type="transmembrane region" description="Helical" evidence="5">
    <location>
        <begin position="128"/>
        <end position="154"/>
    </location>
</feature>
<comment type="subcellular location">
    <subcellularLocation>
        <location evidence="1">Membrane</location>
        <topology evidence="1">Multi-pass membrane protein</topology>
    </subcellularLocation>
</comment>
<dbReference type="InterPro" id="IPR000412">
    <property type="entry name" value="ABC_2_transport"/>
</dbReference>
<dbReference type="InterPro" id="IPR047817">
    <property type="entry name" value="ABC2_TM_bact-type"/>
</dbReference>
<dbReference type="AlphaFoldDB" id="A0A6J6DN80"/>
<name>A0A6J6DN80_9ZZZZ</name>
<reference evidence="7" key="1">
    <citation type="submission" date="2020-05" db="EMBL/GenBank/DDBJ databases">
        <authorList>
            <person name="Chiriac C."/>
            <person name="Salcher M."/>
            <person name="Ghai R."/>
            <person name="Kavagutti S V."/>
        </authorList>
    </citation>
    <scope>NUCLEOTIDE SEQUENCE</scope>
</reference>
<dbReference type="PROSITE" id="PS51012">
    <property type="entry name" value="ABC_TM2"/>
    <property type="match status" value="1"/>
</dbReference>
<keyword evidence="4 5" id="KW-0472">Membrane</keyword>
<dbReference type="GO" id="GO:0043190">
    <property type="term" value="C:ATP-binding cassette (ABC) transporter complex"/>
    <property type="evidence" value="ECO:0007669"/>
    <property type="project" value="InterPro"/>
</dbReference>
<dbReference type="PANTHER" id="PTHR43229:SF2">
    <property type="entry name" value="NODULATION PROTEIN J"/>
    <property type="match status" value="1"/>
</dbReference>
<dbReference type="PANTHER" id="PTHR43229">
    <property type="entry name" value="NODULATION PROTEIN J"/>
    <property type="match status" value="1"/>
</dbReference>
<evidence type="ECO:0000256" key="2">
    <source>
        <dbReference type="ARBA" id="ARBA00022692"/>
    </source>
</evidence>
<evidence type="ECO:0000313" key="7">
    <source>
        <dbReference type="EMBL" id="CAB4562588.1"/>
    </source>
</evidence>
<feature type="transmembrane region" description="Helical" evidence="5">
    <location>
        <begin position="42"/>
        <end position="63"/>
    </location>
</feature>
<dbReference type="InterPro" id="IPR051784">
    <property type="entry name" value="Nod_factor_ABC_transporter"/>
</dbReference>
<feature type="domain" description="ABC transmembrane type-2" evidence="6">
    <location>
        <begin position="43"/>
        <end position="273"/>
    </location>
</feature>
<gene>
    <name evidence="7" type="ORF">UFOPK1650_00274</name>
</gene>
<evidence type="ECO:0000256" key="4">
    <source>
        <dbReference type="ARBA" id="ARBA00023136"/>
    </source>
</evidence>
<dbReference type="PRINTS" id="PR00164">
    <property type="entry name" value="ABC2TRNSPORT"/>
</dbReference>
<feature type="transmembrane region" description="Helical" evidence="5">
    <location>
        <begin position="244"/>
        <end position="266"/>
    </location>
</feature>
<evidence type="ECO:0000256" key="3">
    <source>
        <dbReference type="ARBA" id="ARBA00022989"/>
    </source>
</evidence>
<sequence length="276" mass="30198">MIIDSAVAIAQRRVGRRGEQYFAGRTGAVIERSIIAFKSSNWIVVLTGFVEPVLFLFAFGYGIGELIGTVAPGQGPEVTYAMYIAPGLLATSAMNGAIYDSTWNVFFKIKHGRLYQSMLATSLGTLDVALGEIIWALFRGLIYSIGFMAIVTPLGLVTSWWAIAAIPAAVIIAFAFSAVGMAITSYMKTYQQMDLINVVLLPMFLFSGSFYPITVFPEWIQAVIQALPLWHAIELVRGLMLGNITAGLLTHVLYFMVMILIGTALTTKRLTALFMK</sequence>
<accession>A0A6J6DN80</accession>
<evidence type="ECO:0000256" key="5">
    <source>
        <dbReference type="SAM" id="Phobius"/>
    </source>
</evidence>
<keyword evidence="2 5" id="KW-0812">Transmembrane</keyword>
<dbReference type="PIRSF" id="PIRSF006648">
    <property type="entry name" value="DrrB"/>
    <property type="match status" value="1"/>
</dbReference>